<gene>
    <name evidence="2" type="ORF">CA836_06370</name>
</gene>
<protein>
    <submittedName>
        <fullName evidence="2">Uncharacterized protein</fullName>
    </submittedName>
</protein>
<evidence type="ECO:0000313" key="2">
    <source>
        <dbReference type="EMBL" id="PHH99338.1"/>
    </source>
</evidence>
<reference evidence="2 3" key="1">
    <citation type="submission" date="2017-06" db="EMBL/GenBank/DDBJ databases">
        <title>Draft genome sequence of Fusobacterium nucleatum subsp. polymorphum KCOM 1248 (=ChDC F113).</title>
        <authorList>
            <person name="Kook J.-K."/>
            <person name="Park S.-N."/>
            <person name="Lim Y.K."/>
            <person name="Roh H."/>
        </authorList>
    </citation>
    <scope>NUCLEOTIDE SEQUENCE [LARGE SCALE GENOMIC DNA]</scope>
    <source>
        <strain evidence="3">KCOM 1248 (ChDC F113)</strain>
    </source>
</reference>
<evidence type="ECO:0000313" key="3">
    <source>
        <dbReference type="Proteomes" id="UP000223525"/>
    </source>
</evidence>
<evidence type="ECO:0000256" key="1">
    <source>
        <dbReference type="SAM" id="Coils"/>
    </source>
</evidence>
<dbReference type="Proteomes" id="UP000223525">
    <property type="component" value="Unassembled WGS sequence"/>
</dbReference>
<dbReference type="RefSeq" id="WP_099002786.1">
    <property type="nucleotide sequence ID" value="NZ_CP077159.1"/>
</dbReference>
<sequence>MNNVDINVNANVKTKKKKLEKDYKKFGFTAKDILRLTVIAENDLLVDTINKNIRILSNKLNTTDFRKVLDDVNDILKLKLNEIREKKEKNKIVEENQNQ</sequence>
<dbReference type="EMBL" id="NIRK01000001">
    <property type="protein sequence ID" value="PHH99338.1"/>
    <property type="molecule type" value="Genomic_DNA"/>
</dbReference>
<proteinExistence type="predicted"/>
<comment type="caution">
    <text evidence="2">The sequence shown here is derived from an EMBL/GenBank/DDBJ whole genome shotgun (WGS) entry which is preliminary data.</text>
</comment>
<accession>A0A2C6AB75</accession>
<dbReference type="AlphaFoldDB" id="A0A2C6AB75"/>
<organism evidence="2 3">
    <name type="scientific">Fusobacterium nucleatum subsp. polymorphum</name>
    <name type="common">Fusobacterium polymorphum</name>
    <dbReference type="NCBI Taxonomy" id="76857"/>
    <lineage>
        <taxon>Bacteria</taxon>
        <taxon>Fusobacteriati</taxon>
        <taxon>Fusobacteriota</taxon>
        <taxon>Fusobacteriia</taxon>
        <taxon>Fusobacteriales</taxon>
        <taxon>Fusobacteriaceae</taxon>
        <taxon>Fusobacterium</taxon>
    </lineage>
</organism>
<name>A0A2C6AB75_FUSNP</name>
<feature type="coiled-coil region" evidence="1">
    <location>
        <begin position="69"/>
        <end position="96"/>
    </location>
</feature>
<keyword evidence="1" id="KW-0175">Coiled coil</keyword>